<dbReference type="AlphaFoldDB" id="A0A9P9WUB6"/>
<dbReference type="InterPro" id="IPR010730">
    <property type="entry name" value="HET"/>
</dbReference>
<evidence type="ECO:0000259" key="1">
    <source>
        <dbReference type="Pfam" id="PF06985"/>
    </source>
</evidence>
<reference evidence="2" key="1">
    <citation type="submission" date="2021-03" db="EMBL/GenBank/DDBJ databases">
        <title>Revisited historic fungal species revealed as producer of novel bioactive compounds through whole genome sequencing and comparative genomics.</title>
        <authorList>
            <person name="Vignolle G.A."/>
            <person name="Hochenegger N."/>
            <person name="Mach R.L."/>
            <person name="Mach-Aigner A.R."/>
            <person name="Javad Rahimi M."/>
            <person name="Salim K.A."/>
            <person name="Chan C.M."/>
            <person name="Lim L.B.L."/>
            <person name="Cai F."/>
            <person name="Druzhinina I.S."/>
            <person name="U'Ren J.M."/>
            <person name="Derntl C."/>
        </authorList>
    </citation>
    <scope>NUCLEOTIDE SEQUENCE</scope>
    <source>
        <strain evidence="2">TUCIM 5799</strain>
    </source>
</reference>
<sequence>MVRLVEYSALSGTSLSRPQYACLSHCWGKTRSKRITTKETLEANSTGITLSELPQTFKDAIEVARALHVRYLWIDSMCIVQDDKIDWEHHVKIMAGIYANAYITLAAGASSDDDGGFFRESPPRFSKPHSFKIADSNCEYEIFLRIRLPHPDEEDWPGGPVMPLMTRGWVFQERLLSRRFLCFAVNEIMWECLDDVACSCSTSQHGFNARFTHELPALLNCAATKYFFAHLSTLHDNKLFGFWRDMVEAYSQRQISFPSDKLPALDGIRQVIGRAITGRGISDTYLFGSWAESLADDLLWSNDWYDRTAGYRQCEAPSWSWISAAEGSVSWSSNTELIDRRWKLKKIPNVDQGVESDGGVMIHGNLAVVSLRKVEDEMEKTHPGFRSCNVYKQLRPADVTNPGSTSLAGPLTTNKPPQLQINIIDDPENPDNLGNIWTDYQFWKDESQLWSVLEESYFMPFGIENQPPQFEERPSSYCWVGGVLLRDLERDLDGCKTFERLGWLRYYIDKPKEEYEPSGSYQDVWIM</sequence>
<protein>
    <recommendedName>
        <fullName evidence="1">Heterokaryon incompatibility domain-containing protein</fullName>
    </recommendedName>
</protein>
<evidence type="ECO:0000313" key="3">
    <source>
        <dbReference type="Proteomes" id="UP000829685"/>
    </source>
</evidence>
<dbReference type="PANTHER" id="PTHR33112">
    <property type="entry name" value="DOMAIN PROTEIN, PUTATIVE-RELATED"/>
    <property type="match status" value="1"/>
</dbReference>
<dbReference type="Proteomes" id="UP000829685">
    <property type="component" value="Unassembled WGS sequence"/>
</dbReference>
<dbReference type="EMBL" id="JAFIMR010000005">
    <property type="protein sequence ID" value="KAI1879121.1"/>
    <property type="molecule type" value="Genomic_DNA"/>
</dbReference>
<accession>A0A9P9WUB6</accession>
<dbReference type="Pfam" id="PF06985">
    <property type="entry name" value="HET"/>
    <property type="match status" value="1"/>
</dbReference>
<gene>
    <name evidence="2" type="ORF">JX265_003298</name>
</gene>
<dbReference type="PANTHER" id="PTHR33112:SF9">
    <property type="entry name" value="HETEROKARYON INCOMPATIBILITY DOMAIN-CONTAINING PROTEIN"/>
    <property type="match status" value="1"/>
</dbReference>
<name>A0A9P9WUB6_9PEZI</name>
<comment type="caution">
    <text evidence="2">The sequence shown here is derived from an EMBL/GenBank/DDBJ whole genome shotgun (WGS) entry which is preliminary data.</text>
</comment>
<feature type="domain" description="Heterokaryon incompatibility" evidence="1">
    <location>
        <begin position="20"/>
        <end position="173"/>
    </location>
</feature>
<keyword evidence="3" id="KW-1185">Reference proteome</keyword>
<evidence type="ECO:0000313" key="2">
    <source>
        <dbReference type="EMBL" id="KAI1879121.1"/>
    </source>
</evidence>
<organism evidence="2 3">
    <name type="scientific">Neoarthrinium moseri</name>
    <dbReference type="NCBI Taxonomy" id="1658444"/>
    <lineage>
        <taxon>Eukaryota</taxon>
        <taxon>Fungi</taxon>
        <taxon>Dikarya</taxon>
        <taxon>Ascomycota</taxon>
        <taxon>Pezizomycotina</taxon>
        <taxon>Sordariomycetes</taxon>
        <taxon>Xylariomycetidae</taxon>
        <taxon>Amphisphaeriales</taxon>
        <taxon>Apiosporaceae</taxon>
        <taxon>Neoarthrinium</taxon>
    </lineage>
</organism>
<proteinExistence type="predicted"/>